<protein>
    <submittedName>
        <fullName evidence="3">Aldehyde dehydrogenase PuuC</fullName>
        <ecNumber evidence="3">1.2.1.5</ecNumber>
    </submittedName>
</protein>
<dbReference type="GO" id="GO:0004030">
    <property type="term" value="F:aldehyde dehydrogenase [NAD(P)+] activity"/>
    <property type="evidence" value="ECO:0007669"/>
    <property type="project" value="UniProtKB-EC"/>
</dbReference>
<dbReference type="InterPro" id="IPR016161">
    <property type="entry name" value="Ald_DH/histidinol_DH"/>
</dbReference>
<evidence type="ECO:0000313" key="4">
    <source>
        <dbReference type="Proteomes" id="UP000034392"/>
    </source>
</evidence>
<name>A0A0F7KX86_9SPHN</name>
<dbReference type="EMBL" id="CP011453">
    <property type="protein sequence ID" value="AKH44304.1"/>
    <property type="molecule type" value="Genomic_DNA"/>
</dbReference>
<dbReference type="Pfam" id="PF00171">
    <property type="entry name" value="Aldedh"/>
    <property type="match status" value="1"/>
</dbReference>
<keyword evidence="1 3" id="KW-0560">Oxidoreductase</keyword>
<dbReference type="EC" id="1.2.1.5" evidence="3"/>
<dbReference type="SUPFAM" id="SSF53720">
    <property type="entry name" value="ALDH-like"/>
    <property type="match status" value="1"/>
</dbReference>
<dbReference type="KEGG" id="aay:WYH_03285"/>
<dbReference type="InterPro" id="IPR016162">
    <property type="entry name" value="Ald_DH_N"/>
</dbReference>
<evidence type="ECO:0000256" key="1">
    <source>
        <dbReference type="ARBA" id="ARBA00023002"/>
    </source>
</evidence>
<proteinExistence type="predicted"/>
<evidence type="ECO:0000259" key="2">
    <source>
        <dbReference type="Pfam" id="PF00171"/>
    </source>
</evidence>
<keyword evidence="4" id="KW-1185">Reference proteome</keyword>
<geneLocation type="plasmid" evidence="3 4">
    <name>unnamed</name>
</geneLocation>
<sequence>MLIGGEWVESADGQTIDVEDPATTQVFTRVPGGSAEDIDRAVKAARRAFESRSWARMRPLDRGKIIENIARKIEENGHELALLESYDNGKTVHHALSVDVPAAVDIFRYMAGWTSKIGGRSTRSPAMGSNITAIPFASRLALSGRSSPGTIRWQWLHGRLRRRWLPAAPSFSSRRNSPR</sequence>
<dbReference type="Gene3D" id="3.40.605.10">
    <property type="entry name" value="Aldehyde Dehydrogenase, Chain A, domain 1"/>
    <property type="match status" value="1"/>
</dbReference>
<accession>A0A0F7KX86</accession>
<dbReference type="PANTHER" id="PTHR11699">
    <property type="entry name" value="ALDEHYDE DEHYDROGENASE-RELATED"/>
    <property type="match status" value="1"/>
</dbReference>
<dbReference type="InterPro" id="IPR015590">
    <property type="entry name" value="Aldehyde_DH_dom"/>
</dbReference>
<organism evidence="3 4">
    <name type="scientific">Croceibacterium atlanticum</name>
    <dbReference type="NCBI Taxonomy" id="1267766"/>
    <lineage>
        <taxon>Bacteria</taxon>
        <taxon>Pseudomonadati</taxon>
        <taxon>Pseudomonadota</taxon>
        <taxon>Alphaproteobacteria</taxon>
        <taxon>Sphingomonadales</taxon>
        <taxon>Erythrobacteraceae</taxon>
        <taxon>Croceibacterium</taxon>
    </lineage>
</organism>
<evidence type="ECO:0000313" key="3">
    <source>
        <dbReference type="EMBL" id="AKH44304.1"/>
    </source>
</evidence>
<keyword evidence="3" id="KW-0614">Plasmid</keyword>
<reference evidence="3" key="1">
    <citation type="submission" date="2015-08" db="EMBL/GenBank/DDBJ databases">
        <title>The complete genome of Altererythrobacter atlanticus strain 26DY36.</title>
        <authorList>
            <person name="Wu Y.-H."/>
            <person name="Cheng H."/>
            <person name="Wu X.-W."/>
        </authorList>
    </citation>
    <scope>NUCLEOTIDE SEQUENCE</scope>
    <source>
        <strain evidence="3">26DY36</strain>
        <plasmid evidence="3">unnamed</plasmid>
    </source>
</reference>
<feature type="domain" description="Aldehyde dehydrogenase" evidence="2">
    <location>
        <begin position="7"/>
        <end position="128"/>
    </location>
</feature>
<dbReference type="AlphaFoldDB" id="A0A0F7KX86"/>
<dbReference type="Proteomes" id="UP000034392">
    <property type="component" value="Plasmid unnamed"/>
</dbReference>
<gene>
    <name evidence="3" type="primary">puuC_2</name>
    <name evidence="3" type="ORF">WYH_03285</name>
</gene>
<dbReference type="PATRIC" id="fig|1267766.3.peg.3304"/>